<dbReference type="RefSeq" id="WP_204792816.1">
    <property type="nucleotide sequence ID" value="NZ_JACSNQ010000003.1"/>
</dbReference>
<gene>
    <name evidence="2" type="ORF">H9X80_02720</name>
</gene>
<name>A0ABS2F0V0_9ACTN</name>
<dbReference type="Proteomes" id="UP000712527">
    <property type="component" value="Unassembled WGS sequence"/>
</dbReference>
<evidence type="ECO:0000256" key="1">
    <source>
        <dbReference type="SAM" id="MobiDB-lite"/>
    </source>
</evidence>
<evidence type="ECO:0000313" key="3">
    <source>
        <dbReference type="Proteomes" id="UP000712527"/>
    </source>
</evidence>
<reference evidence="2 3" key="1">
    <citation type="journal article" date="2021" name="Sci. Rep.">
        <title>The distribution of antibiotic resistance genes in chicken gut microbiota commensals.</title>
        <authorList>
            <person name="Juricova H."/>
            <person name="Matiasovicova J."/>
            <person name="Kubasova T."/>
            <person name="Cejkova D."/>
            <person name="Rychlik I."/>
        </authorList>
    </citation>
    <scope>NUCLEOTIDE SEQUENCE [LARGE SCALE GENOMIC DNA]</scope>
    <source>
        <strain evidence="2 3">An794</strain>
    </source>
</reference>
<protein>
    <recommendedName>
        <fullName evidence="4">DUF721 domain-containing protein</fullName>
    </recommendedName>
</protein>
<keyword evidence="3" id="KW-1185">Reference proteome</keyword>
<accession>A0ABS2F0V0</accession>
<comment type="caution">
    <text evidence="2">The sequence shown here is derived from an EMBL/GenBank/DDBJ whole genome shotgun (WGS) entry which is preliminary data.</text>
</comment>
<feature type="region of interest" description="Disordered" evidence="1">
    <location>
        <begin position="134"/>
        <end position="162"/>
    </location>
</feature>
<proteinExistence type="predicted"/>
<evidence type="ECO:0008006" key="4">
    <source>
        <dbReference type="Google" id="ProtNLM"/>
    </source>
</evidence>
<sequence>MARRTDGARPSTDHLPPVTSELVASELRRAAAPTPAADVFSACLDALDGHGEVRSTWSAGRAWNAVNGDIERAHTTGVFVREPHGHEQLPTLIVYVDSRSRVTDFTANREVYRARLENVGLRFQDVTFRVSKRPTRAAAAAPRKADGAAGGPSRPLPELTPEEAAEVERLCACLPDALRDSVSQAMRLSYRRERDEQSGIGE</sequence>
<dbReference type="EMBL" id="JACSNQ010000003">
    <property type="protein sequence ID" value="MBM6774463.1"/>
    <property type="molecule type" value="Genomic_DNA"/>
</dbReference>
<evidence type="ECO:0000313" key="2">
    <source>
        <dbReference type="EMBL" id="MBM6774463.1"/>
    </source>
</evidence>
<organism evidence="2 3">
    <name type="scientific">Olsenella profusa</name>
    <dbReference type="NCBI Taxonomy" id="138595"/>
    <lineage>
        <taxon>Bacteria</taxon>
        <taxon>Bacillati</taxon>
        <taxon>Actinomycetota</taxon>
        <taxon>Coriobacteriia</taxon>
        <taxon>Coriobacteriales</taxon>
        <taxon>Atopobiaceae</taxon>
        <taxon>Olsenella</taxon>
    </lineage>
</organism>